<name>A0AA41VMS9_PAPNU</name>
<dbReference type="SUPFAM" id="SSF53756">
    <property type="entry name" value="UDP-Glycosyltransferase/glycogen phosphorylase"/>
    <property type="match status" value="1"/>
</dbReference>
<dbReference type="PROSITE" id="PS00375">
    <property type="entry name" value="UDPGT"/>
    <property type="match status" value="1"/>
</dbReference>
<dbReference type="CDD" id="cd03784">
    <property type="entry name" value="GT1_Gtf-like"/>
    <property type="match status" value="1"/>
</dbReference>
<dbReference type="GO" id="GO:0080044">
    <property type="term" value="F:quercetin 7-O-glucosyltransferase activity"/>
    <property type="evidence" value="ECO:0007669"/>
    <property type="project" value="TreeGrafter"/>
</dbReference>
<dbReference type="Gene3D" id="3.40.50.2000">
    <property type="entry name" value="Glycogen Phosphorylase B"/>
    <property type="match status" value="1"/>
</dbReference>
<keyword evidence="2 3" id="KW-0808">Transferase</keyword>
<dbReference type="GO" id="GO:0080043">
    <property type="term" value="F:quercetin 3-O-glucosyltransferase activity"/>
    <property type="evidence" value="ECO:0007669"/>
    <property type="project" value="TreeGrafter"/>
</dbReference>
<evidence type="ECO:0008006" key="6">
    <source>
        <dbReference type="Google" id="ProtNLM"/>
    </source>
</evidence>
<sequence>MIEFAFGLANSKHTFLWIIRSDLVLGDSAILPPEFTTETKDRSMIASWCPQEDVLKHPSIGGFLTHSGWNSTLDTVIGGVPIICWPFFAEQQTNCKYSCVDWGIGMEIDNNVKRNEVEKLVRELMDGEKGKALKKRVMEWKSCAENAISSPNGSSFVNLEKLVSQILNF</sequence>
<organism evidence="4 5">
    <name type="scientific">Papaver nudicaule</name>
    <name type="common">Iceland poppy</name>
    <dbReference type="NCBI Taxonomy" id="74823"/>
    <lineage>
        <taxon>Eukaryota</taxon>
        <taxon>Viridiplantae</taxon>
        <taxon>Streptophyta</taxon>
        <taxon>Embryophyta</taxon>
        <taxon>Tracheophyta</taxon>
        <taxon>Spermatophyta</taxon>
        <taxon>Magnoliopsida</taxon>
        <taxon>Ranunculales</taxon>
        <taxon>Papaveraceae</taxon>
        <taxon>Papaveroideae</taxon>
        <taxon>Papaver</taxon>
    </lineage>
</organism>
<dbReference type="InterPro" id="IPR035595">
    <property type="entry name" value="UDP_glycos_trans_CS"/>
</dbReference>
<gene>
    <name evidence="4" type="ORF">MKW94_030964</name>
</gene>
<dbReference type="PANTHER" id="PTHR11926">
    <property type="entry name" value="GLUCOSYL/GLUCURONOSYL TRANSFERASES"/>
    <property type="match status" value="1"/>
</dbReference>
<keyword evidence="3" id="KW-0328">Glycosyltransferase</keyword>
<dbReference type="EMBL" id="JAJJMA010255204">
    <property type="protein sequence ID" value="MCL7044182.1"/>
    <property type="molecule type" value="Genomic_DNA"/>
</dbReference>
<comment type="similarity">
    <text evidence="1 3">Belongs to the UDP-glycosyltransferase family.</text>
</comment>
<keyword evidence="5" id="KW-1185">Reference proteome</keyword>
<evidence type="ECO:0000313" key="5">
    <source>
        <dbReference type="Proteomes" id="UP001177140"/>
    </source>
</evidence>
<dbReference type="Pfam" id="PF00201">
    <property type="entry name" value="UDPGT"/>
    <property type="match status" value="1"/>
</dbReference>
<dbReference type="AlphaFoldDB" id="A0AA41VMS9"/>
<evidence type="ECO:0000256" key="1">
    <source>
        <dbReference type="ARBA" id="ARBA00009995"/>
    </source>
</evidence>
<dbReference type="Proteomes" id="UP001177140">
    <property type="component" value="Unassembled WGS sequence"/>
</dbReference>
<evidence type="ECO:0000256" key="2">
    <source>
        <dbReference type="ARBA" id="ARBA00022679"/>
    </source>
</evidence>
<accession>A0AA41VMS9</accession>
<evidence type="ECO:0000313" key="4">
    <source>
        <dbReference type="EMBL" id="MCL7044182.1"/>
    </source>
</evidence>
<reference evidence="4" key="1">
    <citation type="submission" date="2022-03" db="EMBL/GenBank/DDBJ databases">
        <title>A functionally conserved STORR gene fusion in Papaver species that diverged 16.8 million years ago.</title>
        <authorList>
            <person name="Catania T."/>
        </authorList>
    </citation>
    <scope>NUCLEOTIDE SEQUENCE</scope>
    <source>
        <strain evidence="4">S-191538</strain>
    </source>
</reference>
<dbReference type="InterPro" id="IPR002213">
    <property type="entry name" value="UDP_glucos_trans"/>
</dbReference>
<dbReference type="FunFam" id="3.40.50.2000:FF:000431">
    <property type="entry name" value="UDP-glycosyltransferase 90A1"/>
    <property type="match status" value="1"/>
</dbReference>
<protein>
    <recommendedName>
        <fullName evidence="6">UDP-glycosyltransferase</fullName>
    </recommendedName>
</protein>
<comment type="caution">
    <text evidence="4">The sequence shown here is derived from an EMBL/GenBank/DDBJ whole genome shotgun (WGS) entry which is preliminary data.</text>
</comment>
<evidence type="ECO:0000256" key="3">
    <source>
        <dbReference type="RuleBase" id="RU003718"/>
    </source>
</evidence>
<proteinExistence type="inferred from homology"/>
<dbReference type="PANTHER" id="PTHR11926:SF1498">
    <property type="entry name" value="GLYCOSYLTRANSFERASE"/>
    <property type="match status" value="1"/>
</dbReference>